<keyword evidence="4 5" id="KW-0472">Membrane</keyword>
<evidence type="ECO:0000313" key="7">
    <source>
        <dbReference type="Proteomes" id="UP001590950"/>
    </source>
</evidence>
<proteinExistence type="predicted"/>
<reference evidence="6 7" key="1">
    <citation type="submission" date="2024-09" db="EMBL/GenBank/DDBJ databases">
        <title>Rethinking Asexuality: The Enigmatic Case of Functional Sexual Genes in Lepraria (Stereocaulaceae).</title>
        <authorList>
            <person name="Doellman M."/>
            <person name="Sun Y."/>
            <person name="Barcenas-Pena A."/>
            <person name="Lumbsch H.T."/>
            <person name="Grewe F."/>
        </authorList>
    </citation>
    <scope>NUCLEOTIDE SEQUENCE [LARGE SCALE GENOMIC DNA]</scope>
    <source>
        <strain evidence="6 7">Mercado 3170</strain>
    </source>
</reference>
<evidence type="ECO:0000313" key="6">
    <source>
        <dbReference type="EMBL" id="KAL2038023.1"/>
    </source>
</evidence>
<sequence length="314" mass="35135">MHQQRSVVFHLHTIWLFTVNDLKSIVCPETVFAVFSALSGRSLTTNATPCFCNILGRLPKVILWNWTNLVLFDVANQRLPQSIVEDSVNKLWRLLPSKRLTDDEARRLLLVLIPVVFLVPTYLGGLFESMAMMALTWMYNDLGGADENYIIRNLINACGFVCYSSGATSVAVGYGHSEFNEKAWVWLALVGAIVFSTLQMQDMADMEGDAARGRRTLPLVHGESVARWFIAVPVAAWSIICPAFWESGLVGYGIATAVGSALFVRVLVLEGRMAYRRTWAIWCLWTMALYLLPLMKDGTFLHEVSCNLNVAVFS</sequence>
<feature type="transmembrane region" description="Helical" evidence="5">
    <location>
        <begin position="279"/>
        <end position="295"/>
    </location>
</feature>
<evidence type="ECO:0000256" key="5">
    <source>
        <dbReference type="SAM" id="Phobius"/>
    </source>
</evidence>
<feature type="transmembrane region" description="Helical" evidence="5">
    <location>
        <begin position="108"/>
        <end position="127"/>
    </location>
</feature>
<keyword evidence="7" id="KW-1185">Reference proteome</keyword>
<keyword evidence="2 5" id="KW-0812">Transmembrane</keyword>
<dbReference type="CDD" id="cd13965">
    <property type="entry name" value="PT_UbiA_3"/>
    <property type="match status" value="1"/>
</dbReference>
<comment type="caution">
    <text evidence="6">The sequence shown here is derived from an EMBL/GenBank/DDBJ whole genome shotgun (WGS) entry which is preliminary data.</text>
</comment>
<dbReference type="PANTHER" id="PTHR42723:SF1">
    <property type="entry name" value="CHLOROPHYLL SYNTHASE, CHLOROPLASTIC"/>
    <property type="match status" value="1"/>
</dbReference>
<dbReference type="EMBL" id="JBEFKJ010000035">
    <property type="protein sequence ID" value="KAL2038023.1"/>
    <property type="molecule type" value="Genomic_DNA"/>
</dbReference>
<evidence type="ECO:0008006" key="8">
    <source>
        <dbReference type="Google" id="ProtNLM"/>
    </source>
</evidence>
<gene>
    <name evidence="6" type="ORF">N7G274_009243</name>
</gene>
<comment type="subcellular location">
    <subcellularLocation>
        <location evidence="1">Membrane</location>
        <topology evidence="1">Multi-pass membrane protein</topology>
    </subcellularLocation>
</comment>
<feature type="transmembrane region" description="Helical" evidence="5">
    <location>
        <begin position="251"/>
        <end position="267"/>
    </location>
</feature>
<feature type="transmembrane region" description="Helical" evidence="5">
    <location>
        <begin position="183"/>
        <end position="204"/>
    </location>
</feature>
<evidence type="ECO:0000256" key="1">
    <source>
        <dbReference type="ARBA" id="ARBA00004141"/>
    </source>
</evidence>
<evidence type="ECO:0000256" key="2">
    <source>
        <dbReference type="ARBA" id="ARBA00022692"/>
    </source>
</evidence>
<dbReference type="PANTHER" id="PTHR42723">
    <property type="entry name" value="CHLOROPHYLL SYNTHASE"/>
    <property type="match status" value="1"/>
</dbReference>
<dbReference type="InterPro" id="IPR050475">
    <property type="entry name" value="Prenyltransferase_related"/>
</dbReference>
<protein>
    <recommendedName>
        <fullName evidence="8">UbiA prenyltransferase</fullName>
    </recommendedName>
</protein>
<accession>A0ABR3ZXD9</accession>
<keyword evidence="3 5" id="KW-1133">Transmembrane helix</keyword>
<evidence type="ECO:0000256" key="3">
    <source>
        <dbReference type="ARBA" id="ARBA00022989"/>
    </source>
</evidence>
<name>A0ABR3ZXD9_9LECA</name>
<dbReference type="InterPro" id="IPR000537">
    <property type="entry name" value="UbiA_prenyltransferase"/>
</dbReference>
<organism evidence="6 7">
    <name type="scientific">Stereocaulon virgatum</name>
    <dbReference type="NCBI Taxonomy" id="373712"/>
    <lineage>
        <taxon>Eukaryota</taxon>
        <taxon>Fungi</taxon>
        <taxon>Dikarya</taxon>
        <taxon>Ascomycota</taxon>
        <taxon>Pezizomycotina</taxon>
        <taxon>Lecanoromycetes</taxon>
        <taxon>OSLEUM clade</taxon>
        <taxon>Lecanoromycetidae</taxon>
        <taxon>Lecanorales</taxon>
        <taxon>Lecanorineae</taxon>
        <taxon>Stereocaulaceae</taxon>
        <taxon>Stereocaulon</taxon>
    </lineage>
</organism>
<dbReference type="Pfam" id="PF01040">
    <property type="entry name" value="UbiA"/>
    <property type="match status" value="1"/>
</dbReference>
<dbReference type="Proteomes" id="UP001590950">
    <property type="component" value="Unassembled WGS sequence"/>
</dbReference>
<evidence type="ECO:0000256" key="4">
    <source>
        <dbReference type="ARBA" id="ARBA00023136"/>
    </source>
</evidence>